<dbReference type="Proteomes" id="UP000761264">
    <property type="component" value="Unassembled WGS sequence"/>
</dbReference>
<protein>
    <submittedName>
        <fullName evidence="9">ABC transporter permease</fullName>
    </submittedName>
</protein>
<dbReference type="Gene3D" id="1.10.3720.10">
    <property type="entry name" value="MetI-like"/>
    <property type="match status" value="1"/>
</dbReference>
<keyword evidence="3" id="KW-1003">Cell membrane</keyword>
<dbReference type="EMBL" id="JAAQPH010000022">
    <property type="protein sequence ID" value="NIA71471.1"/>
    <property type="molecule type" value="Genomic_DNA"/>
</dbReference>
<comment type="similarity">
    <text evidence="7">Belongs to the binding-protein-dependent transport system permease family.</text>
</comment>
<evidence type="ECO:0000256" key="3">
    <source>
        <dbReference type="ARBA" id="ARBA00022475"/>
    </source>
</evidence>
<feature type="transmembrane region" description="Helical" evidence="7">
    <location>
        <begin position="142"/>
        <end position="167"/>
    </location>
</feature>
<evidence type="ECO:0000256" key="4">
    <source>
        <dbReference type="ARBA" id="ARBA00022692"/>
    </source>
</evidence>
<dbReference type="PROSITE" id="PS50928">
    <property type="entry name" value="ABC_TM1"/>
    <property type="match status" value="1"/>
</dbReference>
<organism evidence="9 10">
    <name type="scientific">Pelagibius litoralis</name>
    <dbReference type="NCBI Taxonomy" id="374515"/>
    <lineage>
        <taxon>Bacteria</taxon>
        <taxon>Pseudomonadati</taxon>
        <taxon>Pseudomonadota</taxon>
        <taxon>Alphaproteobacteria</taxon>
        <taxon>Rhodospirillales</taxon>
        <taxon>Rhodovibrionaceae</taxon>
        <taxon>Pelagibius</taxon>
    </lineage>
</organism>
<feature type="transmembrane region" description="Helical" evidence="7">
    <location>
        <begin position="265"/>
        <end position="289"/>
    </location>
</feature>
<dbReference type="PANTHER" id="PTHR30465">
    <property type="entry name" value="INNER MEMBRANE ABC TRANSPORTER"/>
    <property type="match status" value="1"/>
</dbReference>
<evidence type="ECO:0000259" key="8">
    <source>
        <dbReference type="PROSITE" id="PS50928"/>
    </source>
</evidence>
<evidence type="ECO:0000256" key="6">
    <source>
        <dbReference type="ARBA" id="ARBA00023136"/>
    </source>
</evidence>
<dbReference type="PANTHER" id="PTHR30465:SF43">
    <property type="entry name" value="OLIGOPEPTIDE ABC TRANSPORTER, PERMEASE PROTEIN"/>
    <property type="match status" value="1"/>
</dbReference>
<evidence type="ECO:0000256" key="5">
    <source>
        <dbReference type="ARBA" id="ARBA00022989"/>
    </source>
</evidence>
<evidence type="ECO:0000313" key="9">
    <source>
        <dbReference type="EMBL" id="NIA71471.1"/>
    </source>
</evidence>
<proteinExistence type="inferred from homology"/>
<dbReference type="GO" id="GO:0005886">
    <property type="term" value="C:plasma membrane"/>
    <property type="evidence" value="ECO:0007669"/>
    <property type="project" value="UniProtKB-SubCell"/>
</dbReference>
<feature type="transmembrane region" description="Helical" evidence="7">
    <location>
        <begin position="107"/>
        <end position="130"/>
    </location>
</feature>
<keyword evidence="2 7" id="KW-0813">Transport</keyword>
<evidence type="ECO:0000256" key="1">
    <source>
        <dbReference type="ARBA" id="ARBA00004651"/>
    </source>
</evidence>
<name>A0A967F1K9_9PROT</name>
<dbReference type="GO" id="GO:0055085">
    <property type="term" value="P:transmembrane transport"/>
    <property type="evidence" value="ECO:0007669"/>
    <property type="project" value="InterPro"/>
</dbReference>
<keyword evidence="4 7" id="KW-0812">Transmembrane</keyword>
<feature type="transmembrane region" description="Helical" evidence="7">
    <location>
        <begin position="6"/>
        <end position="28"/>
    </location>
</feature>
<dbReference type="Pfam" id="PF00528">
    <property type="entry name" value="BPD_transp_1"/>
    <property type="match status" value="1"/>
</dbReference>
<dbReference type="CDD" id="cd06261">
    <property type="entry name" value="TM_PBP2"/>
    <property type="match status" value="1"/>
</dbReference>
<dbReference type="SUPFAM" id="SSF161098">
    <property type="entry name" value="MetI-like"/>
    <property type="match status" value="1"/>
</dbReference>
<gene>
    <name evidence="9" type="ORF">HBA54_23035</name>
</gene>
<evidence type="ECO:0000313" key="10">
    <source>
        <dbReference type="Proteomes" id="UP000761264"/>
    </source>
</evidence>
<dbReference type="RefSeq" id="WP_167229130.1">
    <property type="nucleotide sequence ID" value="NZ_JAAQPH010000022.1"/>
</dbReference>
<evidence type="ECO:0000256" key="7">
    <source>
        <dbReference type="RuleBase" id="RU363032"/>
    </source>
</evidence>
<keyword evidence="6 7" id="KW-0472">Membrane</keyword>
<accession>A0A967F1K9</accession>
<sequence length="329" mass="36510">MLSNYVIRRLVFMIPTLLAISIVSFGIVQLPPGDFLDTYISTLEADGGDISGIEIENLKKRYRLDEPVVVQYWQWITGIVFAGDFGWSFQYQRPVSDVLWDRVGLTFAISLASLVFVYVVAFPIGVYSAVKKYSVGDYAFTFLGFLGLAIPNFLLALILMYGALTFFGQSVGGLFSPEFAEAPWSWARFWDLMAHIWIPVIIIGTASTAGLIRIMRANLADELNKPYVETARAKGVSEGRLLMRYPVRLALNPFVSQVGWELPSLVSGAAITSIVLNLPTTGPVLLIALKSQDMYLAGSFIMILSILTVIGTLVSDLLLAWLDPRIRYK</sequence>
<evidence type="ECO:0000256" key="2">
    <source>
        <dbReference type="ARBA" id="ARBA00022448"/>
    </source>
</evidence>
<dbReference type="InterPro" id="IPR035906">
    <property type="entry name" value="MetI-like_sf"/>
</dbReference>
<dbReference type="InterPro" id="IPR000515">
    <property type="entry name" value="MetI-like"/>
</dbReference>
<feature type="transmembrane region" description="Helical" evidence="7">
    <location>
        <begin position="194"/>
        <end position="215"/>
    </location>
</feature>
<comment type="subcellular location">
    <subcellularLocation>
        <location evidence="1 7">Cell membrane</location>
        <topology evidence="1 7">Multi-pass membrane protein</topology>
    </subcellularLocation>
</comment>
<feature type="domain" description="ABC transmembrane type-1" evidence="8">
    <location>
        <begin position="103"/>
        <end position="319"/>
    </location>
</feature>
<dbReference type="InterPro" id="IPR045621">
    <property type="entry name" value="BPD_transp_1_N"/>
</dbReference>
<comment type="caution">
    <text evidence="9">The sequence shown here is derived from an EMBL/GenBank/DDBJ whole genome shotgun (WGS) entry which is preliminary data.</text>
</comment>
<feature type="transmembrane region" description="Helical" evidence="7">
    <location>
        <begin position="295"/>
        <end position="322"/>
    </location>
</feature>
<keyword evidence="5 7" id="KW-1133">Transmembrane helix</keyword>
<dbReference type="Pfam" id="PF19300">
    <property type="entry name" value="BPD_transp_1_N"/>
    <property type="match status" value="1"/>
</dbReference>
<dbReference type="AlphaFoldDB" id="A0A967F1K9"/>
<reference evidence="9" key="1">
    <citation type="submission" date="2020-03" db="EMBL/GenBank/DDBJ databases">
        <title>Genome of Pelagibius litoralis DSM 21314T.</title>
        <authorList>
            <person name="Wang G."/>
        </authorList>
    </citation>
    <scope>NUCLEOTIDE SEQUENCE</scope>
    <source>
        <strain evidence="9">DSM 21314</strain>
    </source>
</reference>
<keyword evidence="10" id="KW-1185">Reference proteome</keyword>